<reference evidence="2" key="1">
    <citation type="submission" date="2014-03" db="EMBL/GenBank/DDBJ databases">
        <authorList>
            <person name="Genoscope - CEA"/>
        </authorList>
    </citation>
    <scope>NUCLEOTIDE SEQUENCE [LARGE SCALE GENOMIC DNA]</scope>
    <source>
        <strain evidence="2">CF27</strain>
    </source>
</reference>
<keyword evidence="1" id="KW-1133">Transmembrane helix</keyword>
<dbReference type="EMBL" id="CCCS020000005">
    <property type="protein sequence ID" value="CDQ08925.1"/>
    <property type="molecule type" value="Genomic_DNA"/>
</dbReference>
<keyword evidence="4" id="KW-1185">Reference proteome</keyword>
<dbReference type="Proteomes" id="UP000193925">
    <property type="component" value="Chromosome AFERRI"/>
</dbReference>
<protein>
    <submittedName>
        <fullName evidence="2">Uncharacterized protein</fullName>
    </submittedName>
</protein>
<feature type="transmembrane region" description="Helical" evidence="1">
    <location>
        <begin position="48"/>
        <end position="68"/>
    </location>
</feature>
<keyword evidence="1" id="KW-0472">Membrane</keyword>
<evidence type="ECO:0000256" key="1">
    <source>
        <dbReference type="SAM" id="Phobius"/>
    </source>
</evidence>
<evidence type="ECO:0000313" key="2">
    <source>
        <dbReference type="EMBL" id="CDQ08925.1"/>
    </source>
</evidence>
<proteinExistence type="predicted"/>
<organism evidence="2">
    <name type="scientific">Acidithiobacillus ferrivorans</name>
    <dbReference type="NCBI Taxonomy" id="160808"/>
    <lineage>
        <taxon>Bacteria</taxon>
        <taxon>Pseudomonadati</taxon>
        <taxon>Pseudomonadota</taxon>
        <taxon>Acidithiobacillia</taxon>
        <taxon>Acidithiobacillales</taxon>
        <taxon>Acidithiobacillaceae</taxon>
        <taxon>Acidithiobacillus</taxon>
    </lineage>
</organism>
<dbReference type="EMBL" id="LT841305">
    <property type="protein sequence ID" value="SMH67465.1"/>
    <property type="molecule type" value="Genomic_DNA"/>
</dbReference>
<evidence type="ECO:0000313" key="4">
    <source>
        <dbReference type="Proteomes" id="UP000193925"/>
    </source>
</evidence>
<reference evidence="2" key="2">
    <citation type="submission" date="2014-07" db="EMBL/GenBank/DDBJ databases">
        <title>Initial genome analysis of the psychrotolerant acidophile Acidithiobacillus ferrivorans CF27: insights into iron and sulfur oxidation pathways and into biofilm formation.</title>
        <authorList>
            <person name="Talla E."/>
            <person name="Hedrich S."/>
            <person name="Mangenot S."/>
            <person name="Ji B."/>
            <person name="Johnson D.B."/>
            <person name="Barbe V."/>
            <person name="Bonnefoy V."/>
        </authorList>
    </citation>
    <scope>NUCLEOTIDE SEQUENCE [LARGE SCALE GENOMIC DNA]</scope>
    <source>
        <strain evidence="2">CF27</strain>
    </source>
</reference>
<accession>A0A060UKC1</accession>
<evidence type="ECO:0000313" key="3">
    <source>
        <dbReference type="EMBL" id="SMH67465.1"/>
    </source>
</evidence>
<sequence length="133" mass="14932">MRPVVQVIGCLLTGLLHQIAEGCAMDYRCPRQHCPVSDRYFRLDDASLSLIAFYPAVTHVAVGFLLFAHSHRFPDGQMGVCPTAKPKDHNGEERVMRFFPQSHKAPTMDSNLNGVHRKRTALGEICYTIYVMG</sequence>
<keyword evidence="1" id="KW-0812">Transmembrane</keyword>
<reference evidence="3 4" key="3">
    <citation type="submission" date="2017-03" db="EMBL/GenBank/DDBJ databases">
        <authorList>
            <person name="Regsiter A."/>
            <person name="William W."/>
        </authorList>
    </citation>
    <scope>NUCLEOTIDE SEQUENCE [LARGE SCALE GENOMIC DNA]</scope>
    <source>
        <strain evidence="3">PRJEB5721</strain>
    </source>
</reference>
<name>A0A060UKC1_9PROT</name>
<dbReference type="RefSeq" id="WP_035191269.1">
    <property type="nucleotide sequence ID" value="NZ_CCCS020000005.1"/>
</dbReference>
<dbReference type="AlphaFoldDB" id="A0A060UKC1"/>
<gene>
    <name evidence="2" type="ORF">AFERRI_130001</name>
    <name evidence="3" type="ORF">AFERRI_50666</name>
</gene>